<name>A0A931NFW0_9BURK</name>
<evidence type="ECO:0000256" key="3">
    <source>
        <dbReference type="ARBA" id="ARBA00012737"/>
    </source>
</evidence>
<dbReference type="InterPro" id="IPR006426">
    <property type="entry name" value="Asn_synth_AEB"/>
</dbReference>
<dbReference type="PANTHER" id="PTHR43284:SF1">
    <property type="entry name" value="ASPARAGINE SYNTHETASE"/>
    <property type="match status" value="1"/>
</dbReference>
<evidence type="ECO:0000313" key="7">
    <source>
        <dbReference type="EMBL" id="MBH9576511.1"/>
    </source>
</evidence>
<dbReference type="AlphaFoldDB" id="A0A931NFW0"/>
<dbReference type="SUPFAM" id="SSF52402">
    <property type="entry name" value="Adenine nucleotide alpha hydrolases-like"/>
    <property type="match status" value="1"/>
</dbReference>
<protein>
    <recommendedName>
        <fullName evidence="3">asparagine synthase (glutamine-hydrolyzing)</fullName>
        <ecNumber evidence="3">6.3.5.4</ecNumber>
    </recommendedName>
</protein>
<dbReference type="Gene3D" id="3.40.50.620">
    <property type="entry name" value="HUPs"/>
    <property type="match status" value="2"/>
</dbReference>
<dbReference type="GO" id="GO:0006529">
    <property type="term" value="P:asparagine biosynthetic process"/>
    <property type="evidence" value="ECO:0007669"/>
    <property type="project" value="InterPro"/>
</dbReference>
<keyword evidence="8" id="KW-1185">Reference proteome</keyword>
<evidence type="ECO:0000256" key="4">
    <source>
        <dbReference type="ARBA" id="ARBA00048741"/>
    </source>
</evidence>
<comment type="pathway">
    <text evidence="1">Amino-acid biosynthesis; L-asparagine biosynthesis; L-asparagine from L-aspartate (L-Gln route): step 1/1.</text>
</comment>
<dbReference type="PIRSF" id="PIRSF001589">
    <property type="entry name" value="Asn_synthetase_glu-h"/>
    <property type="match status" value="1"/>
</dbReference>
<organism evidence="7 8">
    <name type="scientific">Inhella proteolytica</name>
    <dbReference type="NCBI Taxonomy" id="2795029"/>
    <lineage>
        <taxon>Bacteria</taxon>
        <taxon>Pseudomonadati</taxon>
        <taxon>Pseudomonadota</taxon>
        <taxon>Betaproteobacteria</taxon>
        <taxon>Burkholderiales</taxon>
        <taxon>Sphaerotilaceae</taxon>
        <taxon>Inhella</taxon>
    </lineage>
</organism>
<gene>
    <name evidence="7" type="ORF">I7X39_06310</name>
</gene>
<comment type="caution">
    <text evidence="7">The sequence shown here is derived from an EMBL/GenBank/DDBJ whole genome shotgun (WGS) entry which is preliminary data.</text>
</comment>
<evidence type="ECO:0000256" key="1">
    <source>
        <dbReference type="ARBA" id="ARBA00005187"/>
    </source>
</evidence>
<feature type="site" description="Important for beta-aspartyl-AMP intermediate formation" evidence="5">
    <location>
        <position position="284"/>
    </location>
</feature>
<dbReference type="Proteomes" id="UP000613266">
    <property type="component" value="Unassembled WGS sequence"/>
</dbReference>
<accession>A0A931NFW0</accession>
<feature type="domain" description="Asparagine synthetase" evidence="6">
    <location>
        <begin position="162"/>
        <end position="543"/>
    </location>
</feature>
<evidence type="ECO:0000256" key="2">
    <source>
        <dbReference type="ARBA" id="ARBA00005752"/>
    </source>
</evidence>
<sequence>MNDLAVEFLRGHPRWLDGTQPEVPDLVTLRQRWLRDGATTLLNQLGGSFALGLRDPASGAQLLAVDRFARETLCWRVRDGQLVSAEQAATLGQSGELDPQALFDYLYFHCIPAPRTVYRAIQRLPAGHALHWDGRQARVEPFWRPEFHPEAQPDFGSLKQAFRGALEQSVQRALDGGVPACFLSGGTDSSTVAGMVQRVSGRGEAFSIGFESEGYDEMAYAKVAAEHFGLRHHAYYVTPKDLLDALPQVAASFDQPFGNSSALPSFFCARMARRAGARRVLAGDGGDELFGGNSRYAQGRVFAHYARVPHWLRRGLLEPLFESALIRQTPGLKKGSSYISQAKAGMPARLERYNLIHQLGLQQVLTPAMLGQVDAQAPAALQQAVWQQGLAADELNTHLAFDWRFTLADNDLVKVRGACALAEIEVAFPLLDDAVLALSQRLPLDYKLRGERLRWFFKEALADFLPPAVITKTKHGFGLPFGPWLAHEPALQAMSRELMHSLASRGLLRADFIDRLLKDYLPQHPGYYGEMVWIALSLELWLQAHAPSFRLPQ</sequence>
<dbReference type="InterPro" id="IPR001962">
    <property type="entry name" value="Asn_synthase"/>
</dbReference>
<dbReference type="InterPro" id="IPR014729">
    <property type="entry name" value="Rossmann-like_a/b/a_fold"/>
</dbReference>
<dbReference type="GO" id="GO:0005829">
    <property type="term" value="C:cytosol"/>
    <property type="evidence" value="ECO:0007669"/>
    <property type="project" value="TreeGrafter"/>
</dbReference>
<evidence type="ECO:0000256" key="5">
    <source>
        <dbReference type="PIRSR" id="PIRSR001589-3"/>
    </source>
</evidence>
<dbReference type="PANTHER" id="PTHR43284">
    <property type="entry name" value="ASPARAGINE SYNTHETASE (GLUTAMINE-HYDROLYZING)"/>
    <property type="match status" value="1"/>
</dbReference>
<dbReference type="Pfam" id="PF00733">
    <property type="entry name" value="Asn_synthase"/>
    <property type="match status" value="1"/>
</dbReference>
<dbReference type="EMBL" id="JAEDAK010000003">
    <property type="protein sequence ID" value="MBH9576511.1"/>
    <property type="molecule type" value="Genomic_DNA"/>
</dbReference>
<evidence type="ECO:0000313" key="8">
    <source>
        <dbReference type="Proteomes" id="UP000613266"/>
    </source>
</evidence>
<reference evidence="7" key="1">
    <citation type="submission" date="2020-12" db="EMBL/GenBank/DDBJ databases">
        <title>The genome sequence of Inhella sp. 1Y17.</title>
        <authorList>
            <person name="Liu Y."/>
        </authorList>
    </citation>
    <scope>NUCLEOTIDE SEQUENCE</scope>
    <source>
        <strain evidence="7">1Y17</strain>
    </source>
</reference>
<dbReference type="Gene3D" id="3.60.20.10">
    <property type="entry name" value="Glutamine Phosphoribosylpyrophosphate, subunit 1, domain 1"/>
    <property type="match status" value="1"/>
</dbReference>
<dbReference type="InterPro" id="IPR051786">
    <property type="entry name" value="ASN_synthetase/amidase"/>
</dbReference>
<dbReference type="EC" id="6.3.5.4" evidence="3"/>
<dbReference type="InterPro" id="IPR029055">
    <property type="entry name" value="Ntn_hydrolases_N"/>
</dbReference>
<proteinExistence type="inferred from homology"/>
<dbReference type="SUPFAM" id="SSF56235">
    <property type="entry name" value="N-terminal nucleophile aminohydrolases (Ntn hydrolases)"/>
    <property type="match status" value="1"/>
</dbReference>
<dbReference type="RefSeq" id="WP_198110123.1">
    <property type="nucleotide sequence ID" value="NZ_JAEDAK010000003.1"/>
</dbReference>
<comment type="similarity">
    <text evidence="2">Belongs to the asparagine synthetase family.</text>
</comment>
<dbReference type="GO" id="GO:0004066">
    <property type="term" value="F:asparagine synthase (glutamine-hydrolyzing) activity"/>
    <property type="evidence" value="ECO:0007669"/>
    <property type="project" value="UniProtKB-EC"/>
</dbReference>
<dbReference type="CDD" id="cd01991">
    <property type="entry name" value="Asn_synthase_B_C"/>
    <property type="match status" value="1"/>
</dbReference>
<evidence type="ECO:0000259" key="6">
    <source>
        <dbReference type="Pfam" id="PF00733"/>
    </source>
</evidence>
<comment type="catalytic activity">
    <reaction evidence="4">
        <text>L-aspartate + L-glutamine + ATP + H2O = L-asparagine + L-glutamate + AMP + diphosphate + H(+)</text>
        <dbReference type="Rhea" id="RHEA:12228"/>
        <dbReference type="ChEBI" id="CHEBI:15377"/>
        <dbReference type="ChEBI" id="CHEBI:15378"/>
        <dbReference type="ChEBI" id="CHEBI:29985"/>
        <dbReference type="ChEBI" id="CHEBI:29991"/>
        <dbReference type="ChEBI" id="CHEBI:30616"/>
        <dbReference type="ChEBI" id="CHEBI:33019"/>
        <dbReference type="ChEBI" id="CHEBI:58048"/>
        <dbReference type="ChEBI" id="CHEBI:58359"/>
        <dbReference type="ChEBI" id="CHEBI:456215"/>
        <dbReference type="EC" id="6.3.5.4"/>
    </reaction>
</comment>